<dbReference type="InterPro" id="IPR025486">
    <property type="entry name" value="DUF4378"/>
</dbReference>
<name>A0A540KL10_MALBA</name>
<dbReference type="PANTHER" id="PTHR21726:SF57">
    <property type="entry name" value="SERINE-RICH ADHESIN FOR PLATELETS-LIKE PROTEIN"/>
    <property type="match status" value="1"/>
</dbReference>
<dbReference type="Pfam" id="PF14309">
    <property type="entry name" value="DUF4378"/>
    <property type="match status" value="1"/>
</dbReference>
<comment type="caution">
    <text evidence="4">The sequence shown here is derived from an EMBL/GenBank/DDBJ whole genome shotgun (WGS) entry which is preliminary data.</text>
</comment>
<evidence type="ECO:0000256" key="1">
    <source>
        <dbReference type="SAM" id="MobiDB-lite"/>
    </source>
</evidence>
<dbReference type="InterPro" id="IPR032795">
    <property type="entry name" value="DUF3741-assoc"/>
</dbReference>
<feature type="compositionally biased region" description="Polar residues" evidence="1">
    <location>
        <begin position="355"/>
        <end position="366"/>
    </location>
</feature>
<gene>
    <name evidence="4" type="ORF">C1H46_039579</name>
</gene>
<organism evidence="4 5">
    <name type="scientific">Malus baccata</name>
    <name type="common">Siberian crab apple</name>
    <name type="synonym">Pyrus baccata</name>
    <dbReference type="NCBI Taxonomy" id="106549"/>
    <lineage>
        <taxon>Eukaryota</taxon>
        <taxon>Viridiplantae</taxon>
        <taxon>Streptophyta</taxon>
        <taxon>Embryophyta</taxon>
        <taxon>Tracheophyta</taxon>
        <taxon>Spermatophyta</taxon>
        <taxon>Magnoliopsida</taxon>
        <taxon>eudicotyledons</taxon>
        <taxon>Gunneridae</taxon>
        <taxon>Pentapetalae</taxon>
        <taxon>rosids</taxon>
        <taxon>fabids</taxon>
        <taxon>Rosales</taxon>
        <taxon>Rosaceae</taxon>
        <taxon>Amygdaloideae</taxon>
        <taxon>Maleae</taxon>
        <taxon>Malus</taxon>
    </lineage>
</organism>
<evidence type="ECO:0000313" key="4">
    <source>
        <dbReference type="EMBL" id="TQD74906.1"/>
    </source>
</evidence>
<evidence type="ECO:0000259" key="3">
    <source>
        <dbReference type="Pfam" id="PF14383"/>
    </source>
</evidence>
<reference evidence="4 5" key="1">
    <citation type="journal article" date="2019" name="G3 (Bethesda)">
        <title>Sequencing of a Wild Apple (Malus baccata) Genome Unravels the Differences Between Cultivated and Wild Apple Species Regarding Disease Resistance and Cold Tolerance.</title>
        <authorList>
            <person name="Chen X."/>
        </authorList>
    </citation>
    <scope>NUCLEOTIDE SEQUENCE [LARGE SCALE GENOMIC DNA]</scope>
    <source>
        <strain evidence="5">cv. Shandingzi</strain>
        <tissue evidence="4">Leaves</tissue>
    </source>
</reference>
<dbReference type="AlphaFoldDB" id="A0A540KL10"/>
<feature type="region of interest" description="Disordered" evidence="1">
    <location>
        <begin position="394"/>
        <end position="425"/>
    </location>
</feature>
<keyword evidence="5" id="KW-1185">Reference proteome</keyword>
<feature type="region of interest" description="Disordered" evidence="1">
    <location>
        <begin position="283"/>
        <end position="372"/>
    </location>
</feature>
<dbReference type="EMBL" id="VIEB01001145">
    <property type="protein sequence ID" value="TQD74906.1"/>
    <property type="molecule type" value="Genomic_DNA"/>
</dbReference>
<protein>
    <recommendedName>
        <fullName evidence="6">DUF4378 domain-containing protein</fullName>
    </recommendedName>
</protein>
<dbReference type="STRING" id="106549.A0A540KL10"/>
<evidence type="ECO:0000259" key="2">
    <source>
        <dbReference type="Pfam" id="PF14309"/>
    </source>
</evidence>
<sequence>MEVQKKRSKGGFLNLFDWNGKSRKKLFSASSESSGGLKHGKEYVESFSKPGLYRVGKDPLPSDVEVDESGTATTSSKQGSNDWNCASSVTSDEGCGVRAAGVVARLMGLDSLPASTASEPSSALLFDSQSLKASQHERSGRNLWSDFYATEYINVPKKLDRFSWNLVEPRTQEVPCHPIERFQTEALPPKSAKSIPVPQHKLLSPIKSPGFIPPKNAAYVMEAASKIIEASPRPSARSKVSPVGPSSIPLRIRDLKEKMEAVCKASRPEGPKEASDLRYMKGLPSDRRHNGSGNVPVAKASVDSEKQSYRDMRNKGKSLSLAEQAKVNVQRREGSTSSSNRSFMNQKEQNEVKQNHFSKSRSSTQRPMYKRTSVDNTRTALKQNNQKQNCVSNRDKMTSKGMVPNQPTRRMRPPDGSSGPSKTVNKTILSSEIGSRKMGSRATATGKEFPLSTRKNVYGKLRSVHRDVRSEETVSDEAYIGEDERSVKCNVSRNGCTNFGSDNRNQGMDVISFTFTSPLKRSFSELQSPQVTSIKNRFCIDSFGNNDEQFYPENFTLSSPGLNVIGGDALSVLLEQKLQELSCKVESSQRNQSSEVTSGSSMSCLQDMVSSVASTTSRGKGFKFGLTKDKTHSTYDNGCLSVEVNQQWQGSEGVEECSSSIRNSATGKEFDRRLSPVSVFEHSFESRTCTDNRSSTNGSDSERCSLAQVQDQGSSFSSYGVSEFLDSASSASTGDASGKSTTVISGSYYFNQTNDWELEYVRYILSNVDLEMEDFALGDAQHVITPSLFDHLENQEQEEYLKLEQKIVFDCVNETLQFRCKQIFVGSGKAWDRLTTLSQRKGRLAEELYKEISGCKNMVELMGDELVDKDMSTQRGRWLDFEVEAFEEGLEIEKGILNCLVDELVSDFLNF</sequence>
<feature type="region of interest" description="Disordered" evidence="1">
    <location>
        <begin position="51"/>
        <end position="85"/>
    </location>
</feature>
<accession>A0A540KL10</accession>
<dbReference type="Proteomes" id="UP000315295">
    <property type="component" value="Unassembled WGS sequence"/>
</dbReference>
<proteinExistence type="predicted"/>
<feature type="domain" description="DUF3741" evidence="3">
    <location>
        <begin position="87"/>
        <end position="116"/>
    </location>
</feature>
<feature type="compositionally biased region" description="Basic and acidic residues" evidence="1">
    <location>
        <begin position="302"/>
        <end position="314"/>
    </location>
</feature>
<feature type="compositionally biased region" description="Polar residues" evidence="1">
    <location>
        <begin position="335"/>
        <end position="347"/>
    </location>
</feature>
<dbReference type="Pfam" id="PF14383">
    <property type="entry name" value="VARLMGL"/>
    <property type="match status" value="1"/>
</dbReference>
<dbReference type="PANTHER" id="PTHR21726">
    <property type="entry name" value="PHOSPHATIDYLINOSITOL N-ACETYLGLUCOSAMINYLTRANSFERASE SUBUNIT P DOWN SYNDROME CRITICAL REGION PROTEIN 5 -RELATED"/>
    <property type="match status" value="1"/>
</dbReference>
<feature type="domain" description="DUF4378" evidence="2">
    <location>
        <begin position="757"/>
        <end position="903"/>
    </location>
</feature>
<evidence type="ECO:0008006" key="6">
    <source>
        <dbReference type="Google" id="ProtNLM"/>
    </source>
</evidence>
<evidence type="ECO:0000313" key="5">
    <source>
        <dbReference type="Proteomes" id="UP000315295"/>
    </source>
</evidence>
<feature type="compositionally biased region" description="Polar residues" evidence="1">
    <location>
        <begin position="70"/>
        <end position="85"/>
    </location>
</feature>